<feature type="compositionally biased region" description="Polar residues" evidence="1">
    <location>
        <begin position="503"/>
        <end position="517"/>
    </location>
</feature>
<evidence type="ECO:0000256" key="1">
    <source>
        <dbReference type="SAM" id="MobiDB-lite"/>
    </source>
</evidence>
<feature type="transmembrane region" description="Helical" evidence="2">
    <location>
        <begin position="12"/>
        <end position="29"/>
    </location>
</feature>
<feature type="transmembrane region" description="Helical" evidence="2">
    <location>
        <begin position="215"/>
        <end position="235"/>
    </location>
</feature>
<keyword evidence="2" id="KW-0472">Membrane</keyword>
<protein>
    <submittedName>
        <fullName evidence="3">Uncharacterized protein</fullName>
    </submittedName>
</protein>
<name>A0A833S786_9HYME</name>
<dbReference type="EMBL" id="WNWW01000163">
    <property type="protein sequence ID" value="KAF3429406.1"/>
    <property type="molecule type" value="Genomic_DNA"/>
</dbReference>
<keyword evidence="2" id="KW-0812">Transmembrane</keyword>
<sequence length="517" mass="56465">MTFCKIHKYKFFIVIHILFCCTPICLIILQKLQNRKIRIFYPRYQRRIKEKGVEQSERVNDRTTLVVCCRNERETGVYYVSDVLERLWKGEERGRSMENAAIALDSTVRSQDSSNSKDSKGSKDSSASDSKPESCLESKHSKEILISEKQQRQQQPRTQQHPDDRQKLKSIESKDESNILMFTSCGQLLLGVVLVVFGILVLVHGAALGGSGAGLWAGVGALAAGALGVVATLATSSSKTNSSFSTAHLAASLVALALSNMAAITALTAIVRDSQRTPEVTLLTVPGEDNEATEMEGSWASLLASVGLLVTSVAELLVSGYSCLTLTPKLCGCLRASNVDDVTNDGRLKTRNMVHQWVTAQNHVPPKSQPIYVVQPMLPMHPMIQSPYAMAGAPAKFPGGFVPAGPLPIAPAYGAVPMLPHMPYAARPPSQIIRPKHKRHITVDHEDTIERKKQTERKTESPKRMSSIGEDQVDLAQTYTGLDKKISEEFISIAMDPERKSKASSSHGSEIGTAKTS</sequence>
<dbReference type="AlphaFoldDB" id="A0A833S786"/>
<comment type="caution">
    <text evidence="3">The sequence shown here is derived from an EMBL/GenBank/DDBJ whole genome shotgun (WGS) entry which is preliminary data.</text>
</comment>
<gene>
    <name evidence="3" type="ORF">E2986_08463</name>
</gene>
<feature type="transmembrane region" description="Helical" evidence="2">
    <location>
        <begin position="247"/>
        <end position="271"/>
    </location>
</feature>
<reference evidence="3" key="1">
    <citation type="submission" date="2019-11" db="EMBL/GenBank/DDBJ databases">
        <title>The nuclear and mitochondrial genomes of Frieseomelitta varia - a highly eusocial stingless bee (Meliponini) with a permanently sterile worker caste.</title>
        <authorList>
            <person name="Freitas F.C.P."/>
            <person name="Lourenco A.P."/>
            <person name="Nunes F.M.F."/>
            <person name="Paschoal A.R."/>
            <person name="Abreu F.C.P."/>
            <person name="Barbin F.O."/>
            <person name="Bataglia L."/>
            <person name="Cardoso-Junior C.A.M."/>
            <person name="Cervoni M.S."/>
            <person name="Silva S.R."/>
            <person name="Dalarmi F."/>
            <person name="Del Lama M.A."/>
            <person name="Depintor T.S."/>
            <person name="Ferreira K.M."/>
            <person name="Goria P.S."/>
            <person name="Jaskot M.C."/>
            <person name="Lago D.C."/>
            <person name="Luna-Lucena D."/>
            <person name="Moda L.M."/>
            <person name="Nascimento L."/>
            <person name="Pedrino M."/>
            <person name="Rabico F.O."/>
            <person name="Sanches F.C."/>
            <person name="Santos D.E."/>
            <person name="Santos C.G."/>
            <person name="Vieira J."/>
            <person name="Lopes T.F."/>
            <person name="Barchuk A.R."/>
            <person name="Hartfelder K."/>
            <person name="Simoes Z.L.P."/>
            <person name="Bitondi M.M.G."/>
            <person name="Pinheiro D.G."/>
        </authorList>
    </citation>
    <scope>NUCLEOTIDE SEQUENCE</scope>
    <source>
        <strain evidence="3">USP_RPSP 00005682</strain>
        <tissue evidence="3">Whole individual</tissue>
    </source>
</reference>
<keyword evidence="2" id="KW-1133">Transmembrane helix</keyword>
<dbReference type="Proteomes" id="UP000655588">
    <property type="component" value="Unassembled WGS sequence"/>
</dbReference>
<organism evidence="3 4">
    <name type="scientific">Frieseomelitta varia</name>
    <dbReference type="NCBI Taxonomy" id="561572"/>
    <lineage>
        <taxon>Eukaryota</taxon>
        <taxon>Metazoa</taxon>
        <taxon>Ecdysozoa</taxon>
        <taxon>Arthropoda</taxon>
        <taxon>Hexapoda</taxon>
        <taxon>Insecta</taxon>
        <taxon>Pterygota</taxon>
        <taxon>Neoptera</taxon>
        <taxon>Endopterygota</taxon>
        <taxon>Hymenoptera</taxon>
        <taxon>Apocrita</taxon>
        <taxon>Aculeata</taxon>
        <taxon>Apoidea</taxon>
        <taxon>Anthophila</taxon>
        <taxon>Apidae</taxon>
        <taxon>Frieseomelitta</taxon>
    </lineage>
</organism>
<feature type="region of interest" description="Disordered" evidence="1">
    <location>
        <begin position="107"/>
        <end position="168"/>
    </location>
</feature>
<feature type="region of interest" description="Disordered" evidence="1">
    <location>
        <begin position="494"/>
        <end position="517"/>
    </location>
</feature>
<feature type="transmembrane region" description="Helical" evidence="2">
    <location>
        <begin position="179"/>
        <end position="203"/>
    </location>
</feature>
<accession>A0A833S786</accession>
<evidence type="ECO:0000313" key="3">
    <source>
        <dbReference type="EMBL" id="KAF3429406.1"/>
    </source>
</evidence>
<evidence type="ECO:0000256" key="2">
    <source>
        <dbReference type="SAM" id="Phobius"/>
    </source>
</evidence>
<feature type="compositionally biased region" description="Basic and acidic residues" evidence="1">
    <location>
        <begin position="130"/>
        <end position="151"/>
    </location>
</feature>
<proteinExistence type="predicted"/>
<feature type="compositionally biased region" description="Basic and acidic residues" evidence="1">
    <location>
        <begin position="446"/>
        <end position="463"/>
    </location>
</feature>
<feature type="region of interest" description="Disordered" evidence="1">
    <location>
        <begin position="446"/>
        <end position="472"/>
    </location>
</feature>
<keyword evidence="4" id="KW-1185">Reference proteome</keyword>
<evidence type="ECO:0000313" key="4">
    <source>
        <dbReference type="Proteomes" id="UP000655588"/>
    </source>
</evidence>